<dbReference type="InterPro" id="IPR025202">
    <property type="entry name" value="PLD-like_dom"/>
</dbReference>
<dbReference type="Gene3D" id="3.30.870.10">
    <property type="entry name" value="Endonuclease Chain A"/>
    <property type="match status" value="2"/>
</dbReference>
<keyword evidence="2" id="KW-1003">Cell membrane</keyword>
<evidence type="ECO:0000256" key="13">
    <source>
        <dbReference type="SAM" id="Phobius"/>
    </source>
</evidence>
<evidence type="ECO:0000313" key="16">
    <source>
        <dbReference type="Proteomes" id="UP000596074"/>
    </source>
</evidence>
<keyword evidence="16" id="KW-1185">Reference proteome</keyword>
<dbReference type="NCBIfam" id="TIGR04265">
    <property type="entry name" value="bac_cardiolipin"/>
    <property type="match status" value="1"/>
</dbReference>
<dbReference type="AlphaFoldDB" id="A0A9X7UWT8"/>
<evidence type="ECO:0000256" key="8">
    <source>
        <dbReference type="ARBA" id="ARBA00023098"/>
    </source>
</evidence>
<keyword evidence="9 13" id="KW-0472">Membrane</keyword>
<dbReference type="KEGG" id="vcw:GJQ55_07760"/>
<dbReference type="EMBL" id="CP046056">
    <property type="protein sequence ID" value="QQD24378.1"/>
    <property type="molecule type" value="Genomic_DNA"/>
</dbReference>
<evidence type="ECO:0000313" key="15">
    <source>
        <dbReference type="EMBL" id="QQD24378.1"/>
    </source>
</evidence>
<name>A0A9X7UWT8_9GAMM</name>
<feature type="transmembrane region" description="Helical" evidence="13">
    <location>
        <begin position="6"/>
        <end position="26"/>
    </location>
</feature>
<proteinExistence type="predicted"/>
<comment type="subcellular location">
    <subcellularLocation>
        <location evidence="1">Cell membrane</location>
    </subcellularLocation>
</comment>
<keyword evidence="4" id="KW-0808">Transferase</keyword>
<dbReference type="PANTHER" id="PTHR21248:SF22">
    <property type="entry name" value="PHOSPHOLIPASE D"/>
    <property type="match status" value="1"/>
</dbReference>
<keyword evidence="3" id="KW-0444">Lipid biosynthesis</keyword>
<dbReference type="EC" id="2.7.8.-" evidence="12"/>
<evidence type="ECO:0000256" key="2">
    <source>
        <dbReference type="ARBA" id="ARBA00022475"/>
    </source>
</evidence>
<dbReference type="PROSITE" id="PS50035">
    <property type="entry name" value="PLD"/>
    <property type="match status" value="2"/>
</dbReference>
<evidence type="ECO:0000256" key="10">
    <source>
        <dbReference type="ARBA" id="ARBA00023209"/>
    </source>
</evidence>
<feature type="transmembrane region" description="Helical" evidence="13">
    <location>
        <begin position="35"/>
        <end position="55"/>
    </location>
</feature>
<dbReference type="GO" id="GO:0032049">
    <property type="term" value="P:cardiolipin biosynthetic process"/>
    <property type="evidence" value="ECO:0007669"/>
    <property type="project" value="UniProtKB-UniRule"/>
</dbReference>
<protein>
    <recommendedName>
        <fullName evidence="12">Cardiolipin synthase</fullName>
        <ecNumber evidence="12">2.7.8.-</ecNumber>
    </recommendedName>
</protein>
<evidence type="ECO:0000256" key="11">
    <source>
        <dbReference type="ARBA" id="ARBA00023264"/>
    </source>
</evidence>
<evidence type="ECO:0000256" key="3">
    <source>
        <dbReference type="ARBA" id="ARBA00022516"/>
    </source>
</evidence>
<accession>A0A9X7UWT8</accession>
<dbReference type="InterPro" id="IPR001736">
    <property type="entry name" value="PLipase_D/transphosphatidylase"/>
</dbReference>
<dbReference type="SUPFAM" id="SSF56024">
    <property type="entry name" value="Phospholipase D/nuclease"/>
    <property type="match status" value="2"/>
</dbReference>
<keyword evidence="10" id="KW-0594">Phospholipid biosynthesis</keyword>
<dbReference type="SMART" id="SM00155">
    <property type="entry name" value="PLDc"/>
    <property type="match status" value="2"/>
</dbReference>
<evidence type="ECO:0000256" key="12">
    <source>
        <dbReference type="NCBIfam" id="TIGR04265"/>
    </source>
</evidence>
<evidence type="ECO:0000256" key="1">
    <source>
        <dbReference type="ARBA" id="ARBA00004236"/>
    </source>
</evidence>
<evidence type="ECO:0000256" key="6">
    <source>
        <dbReference type="ARBA" id="ARBA00022737"/>
    </source>
</evidence>
<gene>
    <name evidence="15" type="primary">cls</name>
    <name evidence="15" type="ORF">GJQ55_07760</name>
</gene>
<keyword evidence="8" id="KW-0443">Lipid metabolism</keyword>
<keyword evidence="6" id="KW-0677">Repeat</keyword>
<dbReference type="GO" id="GO:0008808">
    <property type="term" value="F:cardiolipin synthase activity"/>
    <property type="evidence" value="ECO:0007669"/>
    <property type="project" value="UniProtKB-UniRule"/>
</dbReference>
<evidence type="ECO:0000256" key="4">
    <source>
        <dbReference type="ARBA" id="ARBA00022679"/>
    </source>
</evidence>
<evidence type="ECO:0000256" key="5">
    <source>
        <dbReference type="ARBA" id="ARBA00022692"/>
    </source>
</evidence>
<dbReference type="RefSeq" id="WP_228344423.1">
    <property type="nucleotide sequence ID" value="NZ_CP046056.1"/>
</dbReference>
<feature type="domain" description="PLD phosphodiesterase" evidence="14">
    <location>
        <begin position="208"/>
        <end position="235"/>
    </location>
</feature>
<reference evidence="15 16" key="1">
    <citation type="submission" date="2019-11" db="EMBL/GenBank/DDBJ databases">
        <title>Venatorbacter sp. nov. a predator of Campylobacter and other Gram-negative bacteria.</title>
        <authorList>
            <person name="Saeedi A."/>
            <person name="Cummings N.J."/>
            <person name="Connerton I.F."/>
            <person name="Connerton P.L."/>
        </authorList>
    </citation>
    <scope>NUCLEOTIDE SEQUENCE [LARGE SCALE GENOMIC DNA]</scope>
    <source>
        <strain evidence="15">XL5</strain>
    </source>
</reference>
<feature type="domain" description="PLD phosphodiesterase" evidence="14">
    <location>
        <begin position="382"/>
        <end position="409"/>
    </location>
</feature>
<keyword evidence="7 13" id="KW-1133">Transmembrane helix</keyword>
<keyword evidence="11" id="KW-1208">Phospholipid metabolism</keyword>
<organism evidence="15 16">
    <name type="scientific">Venatoribacter cucullus</name>
    <dbReference type="NCBI Taxonomy" id="2661630"/>
    <lineage>
        <taxon>Bacteria</taxon>
        <taxon>Pseudomonadati</taxon>
        <taxon>Pseudomonadota</taxon>
        <taxon>Gammaproteobacteria</taxon>
        <taxon>Oceanospirillales</taxon>
        <taxon>Oceanospirillaceae</taxon>
        <taxon>Venatoribacter</taxon>
    </lineage>
</organism>
<dbReference type="GO" id="GO:0005886">
    <property type="term" value="C:plasma membrane"/>
    <property type="evidence" value="ECO:0007669"/>
    <property type="project" value="UniProtKB-SubCell"/>
</dbReference>
<dbReference type="Proteomes" id="UP000596074">
    <property type="component" value="Chromosome"/>
</dbReference>
<evidence type="ECO:0000256" key="9">
    <source>
        <dbReference type="ARBA" id="ARBA00023136"/>
    </source>
</evidence>
<evidence type="ECO:0000256" key="7">
    <source>
        <dbReference type="ARBA" id="ARBA00022989"/>
    </source>
</evidence>
<keyword evidence="5 13" id="KW-0812">Transmembrane</keyword>
<dbReference type="PANTHER" id="PTHR21248">
    <property type="entry name" value="CARDIOLIPIN SYNTHASE"/>
    <property type="match status" value="1"/>
</dbReference>
<sequence>MQELAWWIWALLVYSLGLLAAIDALWQGRTAQGTIAWVLGLILMPMITLPLYAFFGSRRFHGYLRARSHHDEDLDLIADQVQAELEPQALPPGDFTYPLYPLFRMPQVDGNHCQLLTSGADTYTQIFRAIAAAEHSVCVQFYILRDDRTGQQLADLLCNKARQGVATYLLYDEIGSRGLSRAYLQRLRKAGVRVSRFNPLRLRTRMQLNFRNHRKLVVCDGHTAFTGGFNLGDEYLGDGTALPFWRDTHVEIHGPAALSFQLAFSEDWHWATQHLPALHWQASQPAGNSRVMCIASGPADETESASLYFSHLIHSAKRRCWLVSPYFVPDQNLFNALQLAGLRGLDIRILVPEKSDSWLVQQAMRSYISSLSQCNVQFYTYKKGFLHQKVLLIDDDWSSIGSANLDNRSLRINFEINALIEDPDFARQTERMLLQDFVDAEPTGLNKHWWPVLLAKSARLLGPVL</sequence>
<dbReference type="Pfam" id="PF13091">
    <property type="entry name" value="PLDc_2"/>
    <property type="match status" value="2"/>
</dbReference>
<evidence type="ECO:0000259" key="14">
    <source>
        <dbReference type="PROSITE" id="PS50035"/>
    </source>
</evidence>
<dbReference type="FunFam" id="3.30.870.10:FF:000014">
    <property type="entry name" value="Cardiolipin synthase"/>
    <property type="match status" value="1"/>
</dbReference>
<dbReference type="InterPro" id="IPR022924">
    <property type="entry name" value="Cardiolipin_synthase"/>
</dbReference>